<dbReference type="eggNOG" id="ENOG502QSNW">
    <property type="taxonomic scope" value="Eukaryota"/>
</dbReference>
<dbReference type="Gene3D" id="3.40.50.1820">
    <property type="entry name" value="alpha/beta hydrolase"/>
    <property type="match status" value="1"/>
</dbReference>
<evidence type="ECO:0000256" key="2">
    <source>
        <dbReference type="ARBA" id="ARBA00022801"/>
    </source>
</evidence>
<reference evidence="4" key="1">
    <citation type="submission" date="2016-03" db="EMBL/GenBank/DDBJ databases">
        <title>Updated assembly of Pseudogymnoascus destructans, the fungus causing white-nose syndrome of bats.</title>
        <authorList>
            <person name="Palmer J.M."/>
            <person name="Drees K.P."/>
            <person name="Foster J.T."/>
            <person name="Lindner D.L."/>
        </authorList>
    </citation>
    <scope>NUCLEOTIDE SEQUENCE [LARGE SCALE GENOMIC DNA]</scope>
    <source>
        <strain evidence="4">20631-21</strain>
    </source>
</reference>
<dbReference type="Pfam" id="PF00561">
    <property type="entry name" value="Abhydrolase_1"/>
    <property type="match status" value="1"/>
</dbReference>
<dbReference type="GO" id="GO:0006508">
    <property type="term" value="P:proteolysis"/>
    <property type="evidence" value="ECO:0007669"/>
    <property type="project" value="InterPro"/>
</dbReference>
<protein>
    <recommendedName>
        <fullName evidence="3">AB hydrolase-1 domain-containing protein</fullName>
    </recommendedName>
</protein>
<dbReference type="RefSeq" id="XP_024322867.1">
    <property type="nucleotide sequence ID" value="XM_024468486.1"/>
</dbReference>
<keyword evidence="2" id="KW-0378">Hydrolase</keyword>
<feature type="domain" description="AB hydrolase-1" evidence="3">
    <location>
        <begin position="67"/>
        <end position="224"/>
    </location>
</feature>
<dbReference type="GO" id="GO:0008233">
    <property type="term" value="F:peptidase activity"/>
    <property type="evidence" value="ECO:0007669"/>
    <property type="project" value="InterPro"/>
</dbReference>
<dbReference type="InterPro" id="IPR000073">
    <property type="entry name" value="AB_hydrolase_1"/>
</dbReference>
<dbReference type="EMBL" id="KV441400">
    <property type="protein sequence ID" value="OAF57579.1"/>
    <property type="molecule type" value="Genomic_DNA"/>
</dbReference>
<gene>
    <name evidence="4" type="ORF">VC83_04858</name>
</gene>
<evidence type="ECO:0000256" key="1">
    <source>
        <dbReference type="ARBA" id="ARBA00010088"/>
    </source>
</evidence>
<organism evidence="4">
    <name type="scientific">Pseudogymnoascus destructans</name>
    <dbReference type="NCBI Taxonomy" id="655981"/>
    <lineage>
        <taxon>Eukaryota</taxon>
        <taxon>Fungi</taxon>
        <taxon>Dikarya</taxon>
        <taxon>Ascomycota</taxon>
        <taxon>Pezizomycotina</taxon>
        <taxon>Leotiomycetes</taxon>
        <taxon>Thelebolales</taxon>
        <taxon>Thelebolaceae</taxon>
        <taxon>Pseudogymnoascus</taxon>
    </lineage>
</organism>
<sequence>MAARLIESKSHVVPGKLKITELFFDVPLNYSSSSSETIRLFGRSVTKHEPTIAALSDEELRKKSQKPWFVYLQGGPGFGCSAPQSMAVTNLVLEQGYQMLYLDQRGTGLSSTITAATLATKGDSHQQADYLKAFRADSIVQDCEAVRKNLTADYPPELKKWSIFGQSFGGFCAVTYLSQFPQGLREVFTSGGIPPVGKSPEEVYKATFAQLTKRNQAYYQKFPEDIEAVHDLAIYIKSQNGLSLPGGGTLTVRRFLMLGILLGGHGGMDTLHGIIMRMRSDLLQFSFFTRPTLSIVESLVGFDDNIIYAILHESIYCEGRASDWAAYRVGHSLPEYHWISSAPSSPATVRQNQLHFSGEMIYPFTFETYPELAKLKNVAQLIADYDGWPVLYDDWQLARNEVPVYAATFVDDMYVDFGLVQETAAKIKNCKQFITNAMYHDAIRSKPEEVVKALFALRNDHID</sequence>
<dbReference type="GeneID" id="36287928"/>
<dbReference type="InterPro" id="IPR002410">
    <property type="entry name" value="Peptidase_S33"/>
</dbReference>
<dbReference type="InterPro" id="IPR029058">
    <property type="entry name" value="AB_hydrolase_fold"/>
</dbReference>
<dbReference type="AlphaFoldDB" id="A0A177A5X3"/>
<dbReference type="InterPro" id="IPR051601">
    <property type="entry name" value="Serine_prot/Carboxylest_S33"/>
</dbReference>
<dbReference type="PRINTS" id="PR00793">
    <property type="entry name" value="PROAMNOPTASE"/>
</dbReference>
<dbReference type="Proteomes" id="UP000077154">
    <property type="component" value="Unassembled WGS sequence"/>
</dbReference>
<name>A0A177A5X3_9PEZI</name>
<proteinExistence type="inferred from homology"/>
<dbReference type="PANTHER" id="PTHR43248:SF2">
    <property type="entry name" value="PROLYL AMINOPEPTIDASE"/>
    <property type="match status" value="1"/>
</dbReference>
<dbReference type="VEuPathDB" id="FungiDB:GMDG_06927"/>
<comment type="similarity">
    <text evidence="1">Belongs to the peptidase S33 family.</text>
</comment>
<dbReference type="PANTHER" id="PTHR43248">
    <property type="entry name" value="2-SUCCINYL-6-HYDROXY-2,4-CYCLOHEXADIENE-1-CARBOXYLATE SYNTHASE"/>
    <property type="match status" value="1"/>
</dbReference>
<evidence type="ECO:0000259" key="3">
    <source>
        <dbReference type="Pfam" id="PF00561"/>
    </source>
</evidence>
<dbReference type="OrthoDB" id="1898734at2759"/>
<evidence type="ECO:0000313" key="4">
    <source>
        <dbReference type="EMBL" id="OAF57579.1"/>
    </source>
</evidence>
<dbReference type="SUPFAM" id="SSF53474">
    <property type="entry name" value="alpha/beta-Hydrolases"/>
    <property type="match status" value="1"/>
</dbReference>
<accession>A0A177A5X3</accession>